<evidence type="ECO:0000313" key="3">
    <source>
        <dbReference type="Proteomes" id="UP000662703"/>
    </source>
</evidence>
<name>A0ABS0ALY7_9GAMM</name>
<dbReference type="Pfam" id="PF01323">
    <property type="entry name" value="DSBA"/>
    <property type="match status" value="1"/>
</dbReference>
<dbReference type="GO" id="GO:0016853">
    <property type="term" value="F:isomerase activity"/>
    <property type="evidence" value="ECO:0007669"/>
    <property type="project" value="UniProtKB-KW"/>
</dbReference>
<gene>
    <name evidence="2" type="ORF">Y5W_00436</name>
</gene>
<dbReference type="Gene3D" id="3.40.30.10">
    <property type="entry name" value="Glutaredoxin"/>
    <property type="match status" value="2"/>
</dbReference>
<dbReference type="InterPro" id="IPR001853">
    <property type="entry name" value="DSBA-like_thioredoxin_dom"/>
</dbReference>
<dbReference type="SUPFAM" id="SSF52833">
    <property type="entry name" value="Thioredoxin-like"/>
    <property type="match status" value="2"/>
</dbReference>
<reference evidence="2 3" key="1">
    <citation type="submission" date="2012-09" db="EMBL/GenBank/DDBJ databases">
        <title>Genome Sequence of alkane-degrading Bacterium Alcanivorax sp. 521-1.</title>
        <authorList>
            <person name="Lai Q."/>
            <person name="Shao Z."/>
        </authorList>
    </citation>
    <scope>NUCLEOTIDE SEQUENCE [LARGE SCALE GENOMIC DNA]</scope>
    <source>
        <strain evidence="2 3">521-1</strain>
    </source>
</reference>
<comment type="caution">
    <text evidence="2">The sequence shown here is derived from an EMBL/GenBank/DDBJ whole genome shotgun (WGS) entry which is preliminary data.</text>
</comment>
<accession>A0ABS0ALY7</accession>
<dbReference type="RefSeq" id="WP_194864019.1">
    <property type="nucleotide sequence ID" value="NZ_ARXX01000004.1"/>
</dbReference>
<dbReference type="PANTHER" id="PTHR42943:SF2">
    <property type="entry name" value="GLUTATHIONE S-TRANSFERASE KAPPA 1"/>
    <property type="match status" value="1"/>
</dbReference>
<feature type="domain" description="DSBA-like thioredoxin" evidence="1">
    <location>
        <begin position="246"/>
        <end position="429"/>
    </location>
</feature>
<dbReference type="PANTHER" id="PTHR42943">
    <property type="entry name" value="GLUTATHIONE S-TRANSFERASE KAPPA"/>
    <property type="match status" value="1"/>
</dbReference>
<keyword evidence="2" id="KW-0413">Isomerase</keyword>
<proteinExistence type="predicted"/>
<dbReference type="InterPro" id="IPR051924">
    <property type="entry name" value="GST_Kappa/NadH"/>
</dbReference>
<keyword evidence="3" id="KW-1185">Reference proteome</keyword>
<evidence type="ECO:0000313" key="2">
    <source>
        <dbReference type="EMBL" id="MBF5055142.1"/>
    </source>
</evidence>
<dbReference type="Proteomes" id="UP000662703">
    <property type="component" value="Unassembled WGS sequence"/>
</dbReference>
<dbReference type="EMBL" id="ARXX01000004">
    <property type="protein sequence ID" value="MBF5055142.1"/>
    <property type="molecule type" value="Genomic_DNA"/>
</dbReference>
<dbReference type="InterPro" id="IPR036249">
    <property type="entry name" value="Thioredoxin-like_sf"/>
</dbReference>
<evidence type="ECO:0000259" key="1">
    <source>
        <dbReference type="Pfam" id="PF01323"/>
    </source>
</evidence>
<organism evidence="2 3">
    <name type="scientific">Alloalcanivorax profundimaris</name>
    <dbReference type="NCBI Taxonomy" id="2735259"/>
    <lineage>
        <taxon>Bacteria</taxon>
        <taxon>Pseudomonadati</taxon>
        <taxon>Pseudomonadota</taxon>
        <taxon>Gammaproteobacteria</taxon>
        <taxon>Oceanospirillales</taxon>
        <taxon>Alcanivoracaceae</taxon>
        <taxon>Alloalcanivorax</taxon>
    </lineage>
</organism>
<protein>
    <submittedName>
        <fullName evidence="2">2-hydroxychromene-2-carboxylate isomerase</fullName>
    </submittedName>
</protein>
<sequence>MSLQRRLMPYLARLLTSPGRERWRRRLLEWRRRLRRRPHEATFHFRVDDPYSLLMAQALPAFADHFGLRVLPRVMLYLDANLYPAPEMLRDLAPRDAAALAELHGLDFPAGATPPDPERSLAVTRCLLKHEGDERFWSLAHALGQALWAGDDERLDQLLASHGQQPEDQARLALEARRDQFLADGHYLTATLHYQGEWYWSLERLDHLARRLEDLGLGGGPWPLDYGAAKHARLDGPAPAEGTRLALYFSFRSPYSYLALERAYALADHYGVELEVRPVLPMVMRGLTVPRAKRLYIVTDAAREARLHGVPFGKIQDPVGLGVERCMALWPFAEKEGRLREWLLAAARGIWSQGVDVAGDAGLARLARDAGLDWNRARRWLGDDQWQARAEANREAMMAAGSWGVPSFQCGDTLIWGQDRLALVERAIKGGEELTVNNEQ</sequence>